<dbReference type="InterPro" id="IPR051801">
    <property type="entry name" value="GH28_Enzymes"/>
</dbReference>
<evidence type="ECO:0000313" key="5">
    <source>
        <dbReference type="EMBL" id="QKJ30257.1"/>
    </source>
</evidence>
<dbReference type="EMBL" id="CP054139">
    <property type="protein sequence ID" value="QKJ30257.1"/>
    <property type="molecule type" value="Genomic_DNA"/>
</dbReference>
<dbReference type="PANTHER" id="PTHR31339">
    <property type="entry name" value="PECTIN LYASE-RELATED"/>
    <property type="match status" value="1"/>
</dbReference>
<keyword evidence="2 4" id="KW-0378">Hydrolase</keyword>
<dbReference type="KEGG" id="mmab:HQ865_10935"/>
<dbReference type="InterPro" id="IPR000743">
    <property type="entry name" value="Glyco_hydro_28"/>
</dbReference>
<protein>
    <submittedName>
        <fullName evidence="5">Right-handed parallel beta-helix repeat-containing protein</fullName>
    </submittedName>
</protein>
<evidence type="ECO:0000256" key="2">
    <source>
        <dbReference type="ARBA" id="ARBA00022801"/>
    </source>
</evidence>
<dbReference type="SUPFAM" id="SSF51126">
    <property type="entry name" value="Pectin lyase-like"/>
    <property type="match status" value="1"/>
</dbReference>
<evidence type="ECO:0000256" key="3">
    <source>
        <dbReference type="ARBA" id="ARBA00023295"/>
    </source>
</evidence>
<dbReference type="AlphaFoldDB" id="A0A7D4TXC5"/>
<dbReference type="Pfam" id="PF00295">
    <property type="entry name" value="Glyco_hydro_28"/>
    <property type="match status" value="1"/>
</dbReference>
<dbReference type="PANTHER" id="PTHR31339:SF9">
    <property type="entry name" value="PLASMIN AND FIBRONECTIN-BINDING PROTEIN A"/>
    <property type="match status" value="1"/>
</dbReference>
<dbReference type="InterPro" id="IPR012334">
    <property type="entry name" value="Pectin_lyas_fold"/>
</dbReference>
<reference evidence="5 6" key="1">
    <citation type="submission" date="2020-05" db="EMBL/GenBank/DDBJ databases">
        <title>Mucilaginibacter mali sp. nov.</title>
        <authorList>
            <person name="Kim H.S."/>
            <person name="Lee K.C."/>
            <person name="Suh M.K."/>
            <person name="Kim J.-S."/>
            <person name="Han K.-I."/>
            <person name="Eom M.K."/>
            <person name="Shin Y.K."/>
            <person name="Lee J.-S."/>
        </authorList>
    </citation>
    <scope>NUCLEOTIDE SEQUENCE [LARGE SCALE GENOMIC DNA]</scope>
    <source>
        <strain evidence="5 6">G2-14</strain>
    </source>
</reference>
<dbReference type="InterPro" id="IPR011050">
    <property type="entry name" value="Pectin_lyase_fold/virulence"/>
</dbReference>
<dbReference type="GO" id="GO:0004650">
    <property type="term" value="F:polygalacturonase activity"/>
    <property type="evidence" value="ECO:0007669"/>
    <property type="project" value="InterPro"/>
</dbReference>
<name>A0A7D4TXC5_9SPHI</name>
<sequence length="579" mass="62216">MSINFVKKARGLFAKPAVEQPVSNSRREWLAKMSVPAIGATVGMGLMGKRASAFGIDSRPDDHTIGAKVYNIRDFGAKGDGKTLDTKAIQAAVDACTKDQGGTVLVPAGTFVTGTVELKSNVRLYISAQGILLGTADGKQYYAADAIPLSGDSTLNDGNVGLFFAVKANNIIIEGPGTIDGQGSQFRSPSKGVMPPAGITGPHRPYHLLFHQCKNLTVRDIYLLNSAFHSVRVIQSEFVKMEGLHIRGRVINNNDGFHFISCRYVHLTNCDVQSQDDACALFGSCKFVTVDGCSFSTRWSVFRFGGGEAENITVSNCIIYETYGCPVKMRCGPGSRFENISFSNIIMRDVTGPVSIGIGLQNGQSADPKKAPGIIRNISFNGITATVVKPVPLRETEHPSVYNPGEIFSCVTLNAMDDVYMENITFNNVQITFPGGGTTEQGAVRDVPKVAGEYYQIGVPPAYGIYARNVRGLVLHNVSLSIAATDERPALIFDHVEDAAINGLNVQGDAKAESVCRLTDCRDILMTAARIKGAAPVFMRVEGRNNYRIVVDGGDISKASKALELAAGAQKDAVKMRII</sequence>
<evidence type="ECO:0000313" key="6">
    <source>
        <dbReference type="Proteomes" id="UP000505355"/>
    </source>
</evidence>
<organism evidence="5 6">
    <name type="scientific">Mucilaginibacter mali</name>
    <dbReference type="NCBI Taxonomy" id="2740462"/>
    <lineage>
        <taxon>Bacteria</taxon>
        <taxon>Pseudomonadati</taxon>
        <taxon>Bacteroidota</taxon>
        <taxon>Sphingobacteriia</taxon>
        <taxon>Sphingobacteriales</taxon>
        <taxon>Sphingobacteriaceae</taxon>
        <taxon>Mucilaginibacter</taxon>
    </lineage>
</organism>
<dbReference type="Proteomes" id="UP000505355">
    <property type="component" value="Chromosome"/>
</dbReference>
<keyword evidence="6" id="KW-1185">Reference proteome</keyword>
<dbReference type="GO" id="GO:0005975">
    <property type="term" value="P:carbohydrate metabolic process"/>
    <property type="evidence" value="ECO:0007669"/>
    <property type="project" value="InterPro"/>
</dbReference>
<evidence type="ECO:0000256" key="1">
    <source>
        <dbReference type="ARBA" id="ARBA00008834"/>
    </source>
</evidence>
<evidence type="ECO:0000256" key="4">
    <source>
        <dbReference type="RuleBase" id="RU361169"/>
    </source>
</evidence>
<proteinExistence type="inferred from homology"/>
<keyword evidence="3 4" id="KW-0326">Glycosidase</keyword>
<accession>A0A7D4TXC5</accession>
<dbReference type="Gene3D" id="2.160.20.10">
    <property type="entry name" value="Single-stranded right-handed beta-helix, Pectin lyase-like"/>
    <property type="match status" value="1"/>
</dbReference>
<gene>
    <name evidence="5" type="ORF">HQ865_10935</name>
</gene>
<comment type="similarity">
    <text evidence="1 4">Belongs to the glycosyl hydrolase 28 family.</text>
</comment>
<dbReference type="RefSeq" id="WP_173414944.1">
    <property type="nucleotide sequence ID" value="NZ_CP054139.1"/>
</dbReference>